<comment type="caution">
    <text evidence="3">The sequence shown here is derived from an EMBL/GenBank/DDBJ whole genome shotgun (WGS) entry which is preliminary data.</text>
</comment>
<sequence>MGRRDSYQILDRLTLDFSDLSSAPSNLYEWFCLQCTLSCGGSTPLSGRKSSIAKPNAARLQIAARFLRRPDLLSSGRLRTTSAEQLGQELPVPVPNVNIQQRSSPLAVGNSTPTVPPHPNPSGALHTTVATVGGGGLLGTSSPRTPFYSSGSQPSLSSLQNYCWAEESSSPSVSSTVGDGISGAAAELESFAVGWDPYEFDFLCVIHRAQQQLNYLRYGSQSVPDTAAESSGELTYVQLQLIQMEHLLLLLSTCSGRESSHEMTDLSPDRGNDNDESVVTCRSPESLSECSVAGERTAVDATRTFSHIHPDLFSQTREALSLRYFSEHLNCVSQLNNKAGRTNEDIHQVQNILNELRRHGRQVIVLLLFLSSSLLLLPRTFLLFSTSPRVVYTC</sequence>
<keyword evidence="2" id="KW-0472">Membrane</keyword>
<evidence type="ECO:0000313" key="3">
    <source>
        <dbReference type="EMBL" id="KAA0187199.1"/>
    </source>
</evidence>
<dbReference type="AlphaFoldDB" id="A0A8E0VGK3"/>
<reference evidence="3" key="1">
    <citation type="submission" date="2019-05" db="EMBL/GenBank/DDBJ databases">
        <title>Annotation for the trematode Fasciolopsis buski.</title>
        <authorList>
            <person name="Choi Y.-J."/>
        </authorList>
    </citation>
    <scope>NUCLEOTIDE SEQUENCE</scope>
    <source>
        <strain evidence="3">HT</strain>
        <tissue evidence="3">Whole worm</tissue>
    </source>
</reference>
<dbReference type="OrthoDB" id="447953at2759"/>
<dbReference type="EMBL" id="LUCM01009297">
    <property type="protein sequence ID" value="KAA0187199.1"/>
    <property type="molecule type" value="Genomic_DNA"/>
</dbReference>
<feature type="transmembrane region" description="Helical" evidence="2">
    <location>
        <begin position="363"/>
        <end position="384"/>
    </location>
</feature>
<evidence type="ECO:0000256" key="1">
    <source>
        <dbReference type="SAM" id="MobiDB-lite"/>
    </source>
</evidence>
<evidence type="ECO:0000256" key="2">
    <source>
        <dbReference type="SAM" id="Phobius"/>
    </source>
</evidence>
<feature type="compositionally biased region" description="Basic and acidic residues" evidence="1">
    <location>
        <begin position="260"/>
        <end position="273"/>
    </location>
</feature>
<organism evidence="3 4">
    <name type="scientific">Fasciolopsis buskii</name>
    <dbReference type="NCBI Taxonomy" id="27845"/>
    <lineage>
        <taxon>Eukaryota</taxon>
        <taxon>Metazoa</taxon>
        <taxon>Spiralia</taxon>
        <taxon>Lophotrochozoa</taxon>
        <taxon>Platyhelminthes</taxon>
        <taxon>Trematoda</taxon>
        <taxon>Digenea</taxon>
        <taxon>Plagiorchiida</taxon>
        <taxon>Echinostomata</taxon>
        <taxon>Echinostomatoidea</taxon>
        <taxon>Fasciolidae</taxon>
        <taxon>Fasciolopsis</taxon>
    </lineage>
</organism>
<keyword evidence="2" id="KW-1133">Transmembrane helix</keyword>
<gene>
    <name evidence="3" type="ORF">FBUS_10661</name>
</gene>
<keyword evidence="2" id="KW-0812">Transmembrane</keyword>
<feature type="region of interest" description="Disordered" evidence="1">
    <location>
        <begin position="260"/>
        <end position="279"/>
    </location>
</feature>
<evidence type="ECO:0000313" key="4">
    <source>
        <dbReference type="Proteomes" id="UP000728185"/>
    </source>
</evidence>
<name>A0A8E0VGK3_9TREM</name>
<accession>A0A8E0VGK3</accession>
<keyword evidence="4" id="KW-1185">Reference proteome</keyword>
<proteinExistence type="predicted"/>
<dbReference type="Proteomes" id="UP000728185">
    <property type="component" value="Unassembled WGS sequence"/>
</dbReference>
<protein>
    <submittedName>
        <fullName evidence="3">Uncharacterized protein</fullName>
    </submittedName>
</protein>